<dbReference type="PROSITE" id="PS51257">
    <property type="entry name" value="PROKAR_LIPOPROTEIN"/>
    <property type="match status" value="1"/>
</dbReference>
<sequence length="292" mass="32241">MFLLKQLVACSSFGILFFSCSKSTSTGESKSFQNVVSRVLASDFPGEVSGMADSYARPGFLWLIQDKDNQAELLSISHEGQLGTPVKIHGASNQDWEDMAIGKGPVAGKKYLYIADSGDNYSVFDTYFIYRFPEPDASVSNLEQYDKIKFRYDDGMHHNTEAMVIDYNSGDIVLVTKETPSQVFVLKAASLGNGINTAERQGQLKIGGITGAAQSPDGTELLLRTYSNLYYWKKSATETVYSGLQKDPVIISIQAEPQGEAIAFRNDQNGFFSLSENAGLPILLKLYYYSRN</sequence>
<dbReference type="Proteomes" id="UP000765802">
    <property type="component" value="Unassembled WGS sequence"/>
</dbReference>
<accession>A0ABR7M4S2</accession>
<name>A0ABR7M4S2_9BACT</name>
<keyword evidence="2" id="KW-1185">Reference proteome</keyword>
<evidence type="ECO:0000313" key="1">
    <source>
        <dbReference type="EMBL" id="MBC6490005.1"/>
    </source>
</evidence>
<gene>
    <name evidence="1" type="ORF">BC349_03425</name>
</gene>
<proteinExistence type="predicted"/>
<organism evidence="1 2">
    <name type="scientific">Flavihumibacter stibioxidans</name>
    <dbReference type="NCBI Taxonomy" id="1834163"/>
    <lineage>
        <taxon>Bacteria</taxon>
        <taxon>Pseudomonadati</taxon>
        <taxon>Bacteroidota</taxon>
        <taxon>Chitinophagia</taxon>
        <taxon>Chitinophagales</taxon>
        <taxon>Chitinophagaceae</taxon>
        <taxon>Flavihumibacter</taxon>
    </lineage>
</organism>
<reference evidence="1 2" key="1">
    <citation type="submission" date="2016-07" db="EMBL/GenBank/DDBJ databases">
        <title>Genome analysis of Flavihumibacter stibioxidans YS-17.</title>
        <authorList>
            <person name="Shi K."/>
            <person name="Han Y."/>
            <person name="Wang G."/>
        </authorList>
    </citation>
    <scope>NUCLEOTIDE SEQUENCE [LARGE SCALE GENOMIC DNA]</scope>
    <source>
        <strain evidence="1 2">YS-17</strain>
    </source>
</reference>
<dbReference type="EMBL" id="MBUA01000001">
    <property type="protein sequence ID" value="MBC6490005.1"/>
    <property type="molecule type" value="Genomic_DNA"/>
</dbReference>
<evidence type="ECO:0000313" key="2">
    <source>
        <dbReference type="Proteomes" id="UP000765802"/>
    </source>
</evidence>
<dbReference type="RefSeq" id="WP_187255334.1">
    <property type="nucleotide sequence ID" value="NZ_JBHULF010000006.1"/>
</dbReference>
<protein>
    <recommendedName>
        <fullName evidence="3">PE-PGRS family protein</fullName>
    </recommendedName>
</protein>
<comment type="caution">
    <text evidence="1">The sequence shown here is derived from an EMBL/GenBank/DDBJ whole genome shotgun (WGS) entry which is preliminary data.</text>
</comment>
<evidence type="ECO:0008006" key="3">
    <source>
        <dbReference type="Google" id="ProtNLM"/>
    </source>
</evidence>